<keyword evidence="4 5" id="KW-0472">Membrane</keyword>
<evidence type="ECO:0000259" key="6">
    <source>
        <dbReference type="Pfam" id="PF00892"/>
    </source>
</evidence>
<gene>
    <name evidence="7" type="ORF">UFOPK1572_00714</name>
</gene>
<accession>A0A6J6D5S1</accession>
<feature type="transmembrane region" description="Helical" evidence="5">
    <location>
        <begin position="212"/>
        <end position="233"/>
    </location>
</feature>
<evidence type="ECO:0000256" key="4">
    <source>
        <dbReference type="ARBA" id="ARBA00023136"/>
    </source>
</evidence>
<evidence type="ECO:0000256" key="2">
    <source>
        <dbReference type="ARBA" id="ARBA00022692"/>
    </source>
</evidence>
<dbReference type="Gene3D" id="1.10.3730.20">
    <property type="match status" value="1"/>
</dbReference>
<evidence type="ECO:0000256" key="1">
    <source>
        <dbReference type="ARBA" id="ARBA00004141"/>
    </source>
</evidence>
<feature type="transmembrane region" description="Helical" evidence="5">
    <location>
        <begin position="180"/>
        <end position="200"/>
    </location>
</feature>
<dbReference type="InterPro" id="IPR037185">
    <property type="entry name" value="EmrE-like"/>
</dbReference>
<feature type="transmembrane region" description="Helical" evidence="5">
    <location>
        <begin position="245"/>
        <end position="261"/>
    </location>
</feature>
<proteinExistence type="predicted"/>
<protein>
    <submittedName>
        <fullName evidence="7">Unannotated protein</fullName>
    </submittedName>
</protein>
<keyword evidence="3 5" id="KW-1133">Transmembrane helix</keyword>
<feature type="transmembrane region" description="Helical" evidence="5">
    <location>
        <begin position="33"/>
        <end position="53"/>
    </location>
</feature>
<dbReference type="SUPFAM" id="SSF103481">
    <property type="entry name" value="Multidrug resistance efflux transporter EmrE"/>
    <property type="match status" value="2"/>
</dbReference>
<keyword evidence="2 5" id="KW-0812">Transmembrane</keyword>
<evidence type="ECO:0000256" key="5">
    <source>
        <dbReference type="SAM" id="Phobius"/>
    </source>
</evidence>
<evidence type="ECO:0000256" key="3">
    <source>
        <dbReference type="ARBA" id="ARBA00022989"/>
    </source>
</evidence>
<organism evidence="7">
    <name type="scientific">freshwater metagenome</name>
    <dbReference type="NCBI Taxonomy" id="449393"/>
    <lineage>
        <taxon>unclassified sequences</taxon>
        <taxon>metagenomes</taxon>
        <taxon>ecological metagenomes</taxon>
    </lineage>
</organism>
<reference evidence="7" key="1">
    <citation type="submission" date="2020-05" db="EMBL/GenBank/DDBJ databases">
        <authorList>
            <person name="Chiriac C."/>
            <person name="Salcher M."/>
            <person name="Ghai R."/>
            <person name="Kavagutti S V."/>
        </authorList>
    </citation>
    <scope>NUCLEOTIDE SEQUENCE</scope>
</reference>
<feature type="transmembrane region" description="Helical" evidence="5">
    <location>
        <begin position="65"/>
        <end position="86"/>
    </location>
</feature>
<dbReference type="PANTHER" id="PTHR32322:SF2">
    <property type="entry name" value="EAMA DOMAIN-CONTAINING PROTEIN"/>
    <property type="match status" value="1"/>
</dbReference>
<dbReference type="EMBL" id="CAEZTC010000073">
    <property type="protein sequence ID" value="CAB4559311.1"/>
    <property type="molecule type" value="Genomic_DNA"/>
</dbReference>
<dbReference type="PANTHER" id="PTHR32322">
    <property type="entry name" value="INNER MEMBRANE TRANSPORTER"/>
    <property type="match status" value="1"/>
</dbReference>
<dbReference type="InterPro" id="IPR000620">
    <property type="entry name" value="EamA_dom"/>
</dbReference>
<dbReference type="GO" id="GO:0016020">
    <property type="term" value="C:membrane"/>
    <property type="evidence" value="ECO:0007669"/>
    <property type="project" value="UniProtKB-SubCell"/>
</dbReference>
<dbReference type="AlphaFoldDB" id="A0A6J6D5S1"/>
<name>A0A6J6D5S1_9ZZZZ</name>
<sequence length="292" mass="30744">MAPFVRFAPMVFVMLWSTGFIVARYGTADSGPLTFLSIRVAIAASILWVLSRIAKEASLTRREKVVQMISGLGIHGLYLGGVFVAIDLGLPSGVSALIAALHPVVTTVFGRVLLREVMNRRRVLGVVLGCIGVVVVVVERGGATDSVSTSALIAMGVAVLGMSAGTLLQRQFAVSTPLLGGTAWQYLSSALLFSMGAMFFEDWEFSVTPQSLGALAWSVGILSLGAILIMLWLLKRQAASQVSSLFFLTPALSTIQGALLFGESLGVLSLIGLVVALLGVWLATTMSHSATT</sequence>
<evidence type="ECO:0000313" key="7">
    <source>
        <dbReference type="EMBL" id="CAB4559311.1"/>
    </source>
</evidence>
<feature type="transmembrane region" description="Helical" evidence="5">
    <location>
        <begin position="123"/>
        <end position="143"/>
    </location>
</feature>
<feature type="transmembrane region" description="Helical" evidence="5">
    <location>
        <begin position="267"/>
        <end position="284"/>
    </location>
</feature>
<feature type="transmembrane region" description="Helical" evidence="5">
    <location>
        <begin position="92"/>
        <end position="114"/>
    </location>
</feature>
<dbReference type="InterPro" id="IPR050638">
    <property type="entry name" value="AA-Vitamin_Transporters"/>
</dbReference>
<feature type="domain" description="EamA" evidence="6">
    <location>
        <begin position="151"/>
        <end position="284"/>
    </location>
</feature>
<feature type="transmembrane region" description="Helical" evidence="5">
    <location>
        <begin position="149"/>
        <end position="168"/>
    </location>
</feature>
<dbReference type="Pfam" id="PF00892">
    <property type="entry name" value="EamA"/>
    <property type="match status" value="2"/>
</dbReference>
<feature type="transmembrane region" description="Helical" evidence="5">
    <location>
        <begin position="7"/>
        <end position="27"/>
    </location>
</feature>
<feature type="domain" description="EamA" evidence="6">
    <location>
        <begin position="11"/>
        <end position="137"/>
    </location>
</feature>
<comment type="subcellular location">
    <subcellularLocation>
        <location evidence="1">Membrane</location>
        <topology evidence="1">Multi-pass membrane protein</topology>
    </subcellularLocation>
</comment>